<proteinExistence type="predicted"/>
<name>A0ACD3B4U4_9AGAR</name>
<evidence type="ECO:0000313" key="1">
    <source>
        <dbReference type="EMBL" id="TFK73093.1"/>
    </source>
</evidence>
<protein>
    <submittedName>
        <fullName evidence="1">Uncharacterized protein</fullName>
    </submittedName>
</protein>
<organism evidence="1 2">
    <name type="scientific">Pluteus cervinus</name>
    <dbReference type="NCBI Taxonomy" id="181527"/>
    <lineage>
        <taxon>Eukaryota</taxon>
        <taxon>Fungi</taxon>
        <taxon>Dikarya</taxon>
        <taxon>Basidiomycota</taxon>
        <taxon>Agaricomycotina</taxon>
        <taxon>Agaricomycetes</taxon>
        <taxon>Agaricomycetidae</taxon>
        <taxon>Agaricales</taxon>
        <taxon>Pluteineae</taxon>
        <taxon>Pluteaceae</taxon>
        <taxon>Pluteus</taxon>
    </lineage>
</organism>
<dbReference type="Proteomes" id="UP000308600">
    <property type="component" value="Unassembled WGS sequence"/>
</dbReference>
<keyword evidence="2" id="KW-1185">Reference proteome</keyword>
<evidence type="ECO:0000313" key="2">
    <source>
        <dbReference type="Proteomes" id="UP000308600"/>
    </source>
</evidence>
<dbReference type="EMBL" id="ML208279">
    <property type="protein sequence ID" value="TFK73093.1"/>
    <property type="molecule type" value="Genomic_DNA"/>
</dbReference>
<sequence length="749" mass="83012">MPPPAKPRAVNVSDATKTTRKKPKAVTSATSSRTINTHKLGRAQTASEQDPIVISDDETPAPSSSRPAATGPQLSLTAKSKIVKSSNSVVVKTTAATNKKGKTKEKLPLMTPPQYVQMLLDKFAAGSIKYDKHVCLEGLTLFYTGGDMTYASERTRARMEIILKQGGNLLPQYDATTVTHIVTDAQMHPTLRALGLKKLNQIPNHIPTVTWKWVLRALDKGSVTDKTELYRALDQTWLHAAFSQRIDAGAPSTRPSARTGQVKGKAKEAGTVPDGPDFSRISEFTPDKSTANIRSLQPRNSEQIEAIEDASGAPLSPPASPGRVIHRGNASSSKVQLPVHQALGNASDPLAEFYAQARIEREAGVRVPRKSDVSEGEAEVVSKAPRAKRGFTCDNKDARLDKCPNQDIIDQLQELLDIHQSKPGQEDRWRVLSYSKSIRALRTHPKRIKTLNEARNIQGIGEKTAMKIMEIIETGKLRRIQFERTEDVEVTRMFQGIYGVGQSTAQKWYANGCRTLEDLTSGKYGVKLTPAQEIGIRYYDAQDINSRMPRSEAKAIFELIKPIALEIDPGLFVEIMGSYRRGKADCGDIDILITRNPDDGRSHAGKSATEHRILRRLFPALRGAGIITEDLALPDDPSEEEVIYRGLCHLPQEGSRQRRIDFLTVPWKSKGAALLYYTGDDVFNRAMRLKANVLGYSLNQRGLFSGVVRDPRDRRVKLNQGTLIASETEEEIFHILGVPWQEPHERMRG</sequence>
<gene>
    <name evidence="1" type="ORF">BDN72DRAFT_762389</name>
</gene>
<accession>A0ACD3B4U4</accession>
<reference evidence="1 2" key="1">
    <citation type="journal article" date="2019" name="Nat. Ecol. Evol.">
        <title>Megaphylogeny resolves global patterns of mushroom evolution.</title>
        <authorList>
            <person name="Varga T."/>
            <person name="Krizsan K."/>
            <person name="Foldi C."/>
            <person name="Dima B."/>
            <person name="Sanchez-Garcia M."/>
            <person name="Sanchez-Ramirez S."/>
            <person name="Szollosi G.J."/>
            <person name="Szarkandi J.G."/>
            <person name="Papp V."/>
            <person name="Albert L."/>
            <person name="Andreopoulos W."/>
            <person name="Angelini C."/>
            <person name="Antonin V."/>
            <person name="Barry K.W."/>
            <person name="Bougher N.L."/>
            <person name="Buchanan P."/>
            <person name="Buyck B."/>
            <person name="Bense V."/>
            <person name="Catcheside P."/>
            <person name="Chovatia M."/>
            <person name="Cooper J."/>
            <person name="Damon W."/>
            <person name="Desjardin D."/>
            <person name="Finy P."/>
            <person name="Geml J."/>
            <person name="Haridas S."/>
            <person name="Hughes K."/>
            <person name="Justo A."/>
            <person name="Karasinski D."/>
            <person name="Kautmanova I."/>
            <person name="Kiss B."/>
            <person name="Kocsube S."/>
            <person name="Kotiranta H."/>
            <person name="LaButti K.M."/>
            <person name="Lechner B.E."/>
            <person name="Liimatainen K."/>
            <person name="Lipzen A."/>
            <person name="Lukacs Z."/>
            <person name="Mihaltcheva S."/>
            <person name="Morgado L.N."/>
            <person name="Niskanen T."/>
            <person name="Noordeloos M.E."/>
            <person name="Ohm R.A."/>
            <person name="Ortiz-Santana B."/>
            <person name="Ovrebo C."/>
            <person name="Racz N."/>
            <person name="Riley R."/>
            <person name="Savchenko A."/>
            <person name="Shiryaev A."/>
            <person name="Soop K."/>
            <person name="Spirin V."/>
            <person name="Szebenyi C."/>
            <person name="Tomsovsky M."/>
            <person name="Tulloss R.E."/>
            <person name="Uehling J."/>
            <person name="Grigoriev I.V."/>
            <person name="Vagvolgyi C."/>
            <person name="Papp T."/>
            <person name="Martin F.M."/>
            <person name="Miettinen O."/>
            <person name="Hibbett D.S."/>
            <person name="Nagy L.G."/>
        </authorList>
    </citation>
    <scope>NUCLEOTIDE SEQUENCE [LARGE SCALE GENOMIC DNA]</scope>
    <source>
        <strain evidence="1 2">NL-1719</strain>
    </source>
</reference>